<keyword evidence="2" id="KW-0472">Membrane</keyword>
<accession>A0A928X0X4</accession>
<feature type="region of interest" description="Disordered" evidence="1">
    <location>
        <begin position="1"/>
        <end position="20"/>
    </location>
</feature>
<keyword evidence="4" id="KW-1185">Reference proteome</keyword>
<dbReference type="AlphaFoldDB" id="A0A928X0X4"/>
<reference evidence="3" key="1">
    <citation type="submission" date="2020-10" db="EMBL/GenBank/DDBJ databases">
        <authorList>
            <person name="Castelo-Branco R."/>
            <person name="Eusebio N."/>
            <person name="Adriana R."/>
            <person name="Vieira A."/>
            <person name="Brugerolle De Fraissinette N."/>
            <person name="Rezende De Castro R."/>
            <person name="Schneider M.P."/>
            <person name="Vasconcelos V."/>
            <person name="Leao P.N."/>
        </authorList>
    </citation>
    <scope>NUCLEOTIDE SEQUENCE</scope>
    <source>
        <strain evidence="3">LEGE 11479</strain>
    </source>
</reference>
<sequence length="612" mass="69023">MTATPTDPHQFSPSPMEAEGDERALLEPRITKPKGGQAWFWSGLWLLFLAASSALGIWAVVFITRLPPLPNCDRISAFSADSERLYCAKQAAVSGAEQDLVAGVQLIAAWDDTHPLYQDSEDVTNRWSKGLFKLAQQRMQTGNLERASQLLGYIPARAEIYNDAQTSLERWQQEWDKGAEISTAVTEDVSNQNWSGARKQLRTMKRLTSDYWLKERHNYLGQHIQSEEDARRHLLQAQTLAGTGKMDSLAEALTLVRQIDVQSHAWPEAKPLVAEWAGSLLNYGFQKWEQEDLDGAIAIIQQVPVDLATEPEAEDLVQFAHAQRLATFRQDWEPAYGEILNLTDAIQAIQRIGSDSVFYQEAQTKLALWQNQLNDLQQLYGATLTARLNQKASLEIAILQAQEVGADRPQRQQAQTLIAHWSKEIERIEDRPFLARAQQLADNGDKASLQTAIAEAKKIQTGRALRIDAQTKIAQWSKQIQVLEDQPLYSKALELASQGKLQNAIKEARKIQPGRALHSQAQTSIKEWTNRIQIAEDRPILNEAEELAYQGRLSDAIATAARIASGRALYREARNAITIWDAERAYIQSLQEPAEDTYYEDDEFYEDDGYDD</sequence>
<protein>
    <recommendedName>
        <fullName evidence="5">Chromosome segregation ATPase</fullName>
    </recommendedName>
</protein>
<evidence type="ECO:0000313" key="3">
    <source>
        <dbReference type="EMBL" id="MBE9065509.1"/>
    </source>
</evidence>
<proteinExistence type="predicted"/>
<gene>
    <name evidence="3" type="ORF">IQ260_02450</name>
</gene>
<comment type="caution">
    <text evidence="3">The sequence shown here is derived from an EMBL/GenBank/DDBJ whole genome shotgun (WGS) entry which is preliminary data.</text>
</comment>
<evidence type="ECO:0000256" key="2">
    <source>
        <dbReference type="SAM" id="Phobius"/>
    </source>
</evidence>
<feature type="compositionally biased region" description="Polar residues" evidence="1">
    <location>
        <begin position="1"/>
        <end position="13"/>
    </location>
</feature>
<dbReference type="RefSeq" id="WP_193990530.1">
    <property type="nucleotide sequence ID" value="NZ_JADEXP010000010.1"/>
</dbReference>
<keyword evidence="2" id="KW-1133">Transmembrane helix</keyword>
<dbReference type="EMBL" id="JADEXP010000010">
    <property type="protein sequence ID" value="MBE9065509.1"/>
    <property type="molecule type" value="Genomic_DNA"/>
</dbReference>
<dbReference type="Proteomes" id="UP000615026">
    <property type="component" value="Unassembled WGS sequence"/>
</dbReference>
<feature type="transmembrane region" description="Helical" evidence="2">
    <location>
        <begin position="38"/>
        <end position="63"/>
    </location>
</feature>
<evidence type="ECO:0000256" key="1">
    <source>
        <dbReference type="SAM" id="MobiDB-lite"/>
    </source>
</evidence>
<keyword evidence="2" id="KW-0812">Transmembrane</keyword>
<name>A0A928X0X4_LEPEC</name>
<evidence type="ECO:0008006" key="5">
    <source>
        <dbReference type="Google" id="ProtNLM"/>
    </source>
</evidence>
<organism evidence="3 4">
    <name type="scientific">Leptolyngbya cf. ectocarpi LEGE 11479</name>
    <dbReference type="NCBI Taxonomy" id="1828722"/>
    <lineage>
        <taxon>Bacteria</taxon>
        <taxon>Bacillati</taxon>
        <taxon>Cyanobacteriota</taxon>
        <taxon>Cyanophyceae</taxon>
        <taxon>Leptolyngbyales</taxon>
        <taxon>Leptolyngbyaceae</taxon>
        <taxon>Leptolyngbya group</taxon>
        <taxon>Leptolyngbya</taxon>
    </lineage>
</organism>
<evidence type="ECO:0000313" key="4">
    <source>
        <dbReference type="Proteomes" id="UP000615026"/>
    </source>
</evidence>